<dbReference type="Gene3D" id="1.20.5.170">
    <property type="match status" value="1"/>
</dbReference>
<reference evidence="5 6" key="1">
    <citation type="submission" date="2023-04" db="EMBL/GenBank/DDBJ databases">
        <title>Genome of Basidiobolus ranarum AG-B5.</title>
        <authorList>
            <person name="Stajich J.E."/>
            <person name="Carter-House D."/>
            <person name="Gryganskyi A."/>
        </authorList>
    </citation>
    <scope>NUCLEOTIDE SEQUENCE [LARGE SCALE GENOMIC DNA]</scope>
    <source>
        <strain evidence="5 6">AG-B5</strain>
    </source>
</reference>
<feature type="compositionally biased region" description="Basic and acidic residues" evidence="3">
    <location>
        <begin position="1"/>
        <end position="12"/>
    </location>
</feature>
<feature type="compositionally biased region" description="Polar residues" evidence="3">
    <location>
        <begin position="246"/>
        <end position="264"/>
    </location>
</feature>
<dbReference type="Pfam" id="PF00170">
    <property type="entry name" value="bZIP_1"/>
    <property type="match status" value="1"/>
</dbReference>
<dbReference type="PANTHER" id="PTHR40621:SF6">
    <property type="entry name" value="AP-1-LIKE TRANSCRIPTION FACTOR YAP1-RELATED"/>
    <property type="match status" value="1"/>
</dbReference>
<evidence type="ECO:0000259" key="4">
    <source>
        <dbReference type="PROSITE" id="PS00036"/>
    </source>
</evidence>
<feature type="compositionally biased region" description="Low complexity" evidence="3">
    <location>
        <begin position="188"/>
        <end position="199"/>
    </location>
</feature>
<evidence type="ECO:0000313" key="6">
    <source>
        <dbReference type="Proteomes" id="UP001479436"/>
    </source>
</evidence>
<organism evidence="5 6">
    <name type="scientific">Basidiobolus ranarum</name>
    <dbReference type="NCBI Taxonomy" id="34480"/>
    <lineage>
        <taxon>Eukaryota</taxon>
        <taxon>Fungi</taxon>
        <taxon>Fungi incertae sedis</taxon>
        <taxon>Zoopagomycota</taxon>
        <taxon>Entomophthoromycotina</taxon>
        <taxon>Basidiobolomycetes</taxon>
        <taxon>Basidiobolales</taxon>
        <taxon>Basidiobolaceae</taxon>
        <taxon>Basidiobolus</taxon>
    </lineage>
</organism>
<dbReference type="SUPFAM" id="SSF57959">
    <property type="entry name" value="Leucine zipper domain"/>
    <property type="match status" value="1"/>
</dbReference>
<gene>
    <name evidence="5" type="ORF">K7432_008474</name>
</gene>
<accession>A0ABR2WRX9</accession>
<keyword evidence="6" id="KW-1185">Reference proteome</keyword>
<proteinExistence type="predicted"/>
<comment type="caution">
    <text evidence="5">The sequence shown here is derived from an EMBL/GenBank/DDBJ whole genome shotgun (WGS) entry which is preliminary data.</text>
</comment>
<name>A0ABR2WRX9_9FUNG</name>
<feature type="region of interest" description="Disordered" evidence="3">
    <location>
        <begin position="180"/>
        <end position="202"/>
    </location>
</feature>
<dbReference type="InterPro" id="IPR046347">
    <property type="entry name" value="bZIP_sf"/>
</dbReference>
<feature type="compositionally biased region" description="Low complexity" evidence="3">
    <location>
        <begin position="265"/>
        <end position="279"/>
    </location>
</feature>
<dbReference type="PROSITE" id="PS00036">
    <property type="entry name" value="BZIP_BASIC"/>
    <property type="match status" value="1"/>
</dbReference>
<protein>
    <recommendedName>
        <fullName evidence="4">BZIP domain-containing protein</fullName>
    </recommendedName>
</protein>
<dbReference type="InterPro" id="IPR050936">
    <property type="entry name" value="AP-1-like"/>
</dbReference>
<dbReference type="EMBL" id="JASJQH010000472">
    <property type="protein sequence ID" value="KAK9764207.1"/>
    <property type="molecule type" value="Genomic_DNA"/>
</dbReference>
<comment type="subcellular location">
    <subcellularLocation>
        <location evidence="1">Nucleus</location>
    </subcellularLocation>
</comment>
<evidence type="ECO:0000313" key="5">
    <source>
        <dbReference type="EMBL" id="KAK9764207.1"/>
    </source>
</evidence>
<feature type="compositionally biased region" description="Polar residues" evidence="3">
    <location>
        <begin position="347"/>
        <end position="361"/>
    </location>
</feature>
<sequence length="369" mass="41701">MDKKAGDSRFRLEASPSSLDAIQEGEFSQGSKCSISSKRAAQNRTAQRAFRQRKEQHVRYLETRAKQYELLVANNEKLRAENKHLWDLINQVQAGRDIYHLRVPEKSVMHETVSHKEMEDSFYMEDEKLHNQNMDNSSIETRSFRDPFGLPSSSTNNENVQSVNNPRHLPFFDVNSRRQGSDLNFVTSGNPSSPSSNPSTFPYGSNHHIPVSDKAHTKHVSAQCASLRPDNTFTCYTPTDVELKNGPSQADTKASEPSQIMSPNTSEYSPTPYISSTSTAESPEYTNLDEPKLAFLQYGWIYDPAIVQTDYNNSYCEMTGISPEELSFNDRVMDNLYSLLAMNSPTQENAASVSPQHTELNGNKRHRSQ</sequence>
<dbReference type="InterPro" id="IPR004827">
    <property type="entry name" value="bZIP"/>
</dbReference>
<feature type="region of interest" description="Disordered" evidence="3">
    <location>
        <begin position="244"/>
        <end position="284"/>
    </location>
</feature>
<feature type="compositionally biased region" description="Polar residues" evidence="3">
    <location>
        <begin position="15"/>
        <end position="46"/>
    </location>
</feature>
<evidence type="ECO:0000256" key="2">
    <source>
        <dbReference type="ARBA" id="ARBA00023242"/>
    </source>
</evidence>
<evidence type="ECO:0000256" key="1">
    <source>
        <dbReference type="ARBA" id="ARBA00004123"/>
    </source>
</evidence>
<feature type="domain" description="BZIP" evidence="4">
    <location>
        <begin position="38"/>
        <end position="53"/>
    </location>
</feature>
<dbReference type="Proteomes" id="UP001479436">
    <property type="component" value="Unassembled WGS sequence"/>
</dbReference>
<feature type="region of interest" description="Disordered" evidence="3">
    <location>
        <begin position="1"/>
        <end position="48"/>
    </location>
</feature>
<evidence type="ECO:0000256" key="3">
    <source>
        <dbReference type="SAM" id="MobiDB-lite"/>
    </source>
</evidence>
<dbReference type="CDD" id="cd14688">
    <property type="entry name" value="bZIP_YAP"/>
    <property type="match status" value="1"/>
</dbReference>
<dbReference type="PANTHER" id="PTHR40621">
    <property type="entry name" value="TRANSCRIPTION FACTOR KAPC-RELATED"/>
    <property type="match status" value="1"/>
</dbReference>
<keyword evidence="2" id="KW-0539">Nucleus</keyword>
<feature type="compositionally biased region" description="Polar residues" evidence="3">
    <location>
        <begin position="151"/>
        <end position="165"/>
    </location>
</feature>
<feature type="region of interest" description="Disordered" evidence="3">
    <location>
        <begin position="139"/>
        <end position="168"/>
    </location>
</feature>
<feature type="region of interest" description="Disordered" evidence="3">
    <location>
        <begin position="347"/>
        <end position="369"/>
    </location>
</feature>